<evidence type="ECO:0000256" key="2">
    <source>
        <dbReference type="ARBA" id="ARBA00007613"/>
    </source>
</evidence>
<accession>A0A809RZA2</accession>
<dbReference type="Proteomes" id="UP000662914">
    <property type="component" value="Chromosome"/>
</dbReference>
<gene>
    <name evidence="9" type="ORF">DSYM_22150</name>
</gene>
<comment type="subcellular location">
    <subcellularLocation>
        <location evidence="1">Cell outer membrane</location>
    </subcellularLocation>
</comment>
<protein>
    <submittedName>
        <fullName evidence="9">TolC family protein</fullName>
    </submittedName>
</protein>
<keyword evidence="5" id="KW-0812">Transmembrane</keyword>
<evidence type="ECO:0000256" key="3">
    <source>
        <dbReference type="ARBA" id="ARBA00022448"/>
    </source>
</evidence>
<evidence type="ECO:0000256" key="6">
    <source>
        <dbReference type="ARBA" id="ARBA00023136"/>
    </source>
</evidence>
<dbReference type="InterPro" id="IPR003423">
    <property type="entry name" value="OMP_efflux"/>
</dbReference>
<evidence type="ECO:0000256" key="4">
    <source>
        <dbReference type="ARBA" id="ARBA00022452"/>
    </source>
</evidence>
<name>A0A809RZA2_9PROT</name>
<dbReference type="GO" id="GO:0009279">
    <property type="term" value="C:cell outer membrane"/>
    <property type="evidence" value="ECO:0007669"/>
    <property type="project" value="UniProtKB-SubCell"/>
</dbReference>
<dbReference type="GO" id="GO:0015562">
    <property type="term" value="F:efflux transmembrane transporter activity"/>
    <property type="evidence" value="ECO:0007669"/>
    <property type="project" value="InterPro"/>
</dbReference>
<dbReference type="KEGG" id="ddz:DSYM_22150"/>
<dbReference type="GO" id="GO:1990281">
    <property type="term" value="C:efflux pump complex"/>
    <property type="evidence" value="ECO:0007669"/>
    <property type="project" value="TreeGrafter"/>
</dbReference>
<dbReference type="EMBL" id="AP021857">
    <property type="protein sequence ID" value="BBO21516.1"/>
    <property type="molecule type" value="Genomic_DNA"/>
</dbReference>
<keyword evidence="6" id="KW-0472">Membrane</keyword>
<feature type="chain" id="PRO_5035242772" evidence="8">
    <location>
        <begin position="21"/>
        <end position="414"/>
    </location>
</feature>
<dbReference type="PANTHER" id="PTHR30026">
    <property type="entry name" value="OUTER MEMBRANE PROTEIN TOLC"/>
    <property type="match status" value="1"/>
</dbReference>
<keyword evidence="4" id="KW-1134">Transmembrane beta strand</keyword>
<evidence type="ECO:0000256" key="8">
    <source>
        <dbReference type="SAM" id="SignalP"/>
    </source>
</evidence>
<proteinExistence type="inferred from homology"/>
<keyword evidence="8" id="KW-0732">Signal</keyword>
<evidence type="ECO:0000313" key="9">
    <source>
        <dbReference type="EMBL" id="BBO21516.1"/>
    </source>
</evidence>
<dbReference type="AlphaFoldDB" id="A0A809RZA2"/>
<dbReference type="Pfam" id="PF02321">
    <property type="entry name" value="OEP"/>
    <property type="match status" value="1"/>
</dbReference>
<dbReference type="Gene3D" id="1.20.1600.10">
    <property type="entry name" value="Outer membrane efflux proteins (OEP)"/>
    <property type="match status" value="1"/>
</dbReference>
<organism evidence="9 10">
    <name type="scientific">Candidatus Desulfobacillus denitrificans</name>
    <dbReference type="NCBI Taxonomy" id="2608985"/>
    <lineage>
        <taxon>Bacteria</taxon>
        <taxon>Pseudomonadati</taxon>
        <taxon>Pseudomonadota</taxon>
        <taxon>Betaproteobacteria</taxon>
        <taxon>Candidatus Desulfobacillus</taxon>
    </lineage>
</organism>
<evidence type="ECO:0000256" key="1">
    <source>
        <dbReference type="ARBA" id="ARBA00004442"/>
    </source>
</evidence>
<comment type="similarity">
    <text evidence="2">Belongs to the outer membrane factor (OMF) (TC 1.B.17) family.</text>
</comment>
<dbReference type="SUPFAM" id="SSF56954">
    <property type="entry name" value="Outer membrane efflux proteins (OEP)"/>
    <property type="match status" value="1"/>
</dbReference>
<keyword evidence="7" id="KW-0998">Cell outer membrane</keyword>
<evidence type="ECO:0000256" key="7">
    <source>
        <dbReference type="ARBA" id="ARBA00023237"/>
    </source>
</evidence>
<evidence type="ECO:0000256" key="5">
    <source>
        <dbReference type="ARBA" id="ARBA00022692"/>
    </source>
</evidence>
<reference evidence="9" key="1">
    <citation type="journal article" name="DNA Res.">
        <title>The physiological potential of anammox bacteria as revealed by their core genome structure.</title>
        <authorList>
            <person name="Okubo T."/>
            <person name="Toyoda A."/>
            <person name="Fukuhara K."/>
            <person name="Uchiyama I."/>
            <person name="Harigaya Y."/>
            <person name="Kuroiwa M."/>
            <person name="Suzuki T."/>
            <person name="Murakami Y."/>
            <person name="Suwa Y."/>
            <person name="Takami H."/>
        </authorList>
    </citation>
    <scope>NUCLEOTIDE SEQUENCE</scope>
    <source>
        <strain evidence="9">317325-3</strain>
    </source>
</reference>
<dbReference type="PANTHER" id="PTHR30026:SF20">
    <property type="entry name" value="OUTER MEMBRANE PROTEIN TOLC"/>
    <property type="match status" value="1"/>
</dbReference>
<dbReference type="InterPro" id="IPR051906">
    <property type="entry name" value="TolC-like"/>
</dbReference>
<dbReference type="GO" id="GO:0015288">
    <property type="term" value="F:porin activity"/>
    <property type="evidence" value="ECO:0007669"/>
    <property type="project" value="TreeGrafter"/>
</dbReference>
<feature type="signal peptide" evidence="8">
    <location>
        <begin position="1"/>
        <end position="20"/>
    </location>
</feature>
<sequence>MKTLACAIAWLPLIASAAAAGDYPDLPPQAAVSAVLATHPAVIAAQSGVRYGESNRSRLEAGEHEFSLSLGAGRRRTEAARNLNEWDIAVERPIRLPGKARLDGELGSLGVEQAQSALGDAVHETARGLLRAWFGWLKARVQADEWNSQASLLRQQGEVAARRVRAGDAPRLEQTLAEAATAQAEAAAVQAGMRAAVAAAELTQHYPGILLPERPPLATPAPVSEPHAYWQERILEHNHELASARAEVKLRQTQIARSQADEIPDPTVGVRHASESGGNERVTGLYLSIPLPGRARAAATEGARAQLDMAVQKEAALLRKLNAEISATHAGAAAAYEGWRMAQFAAQAMARNAELIARAYALGEASLSDTLNARRLAVESRLASSTAQLEAAEARYRLMLDAHLLWTLDDHPAH</sequence>
<evidence type="ECO:0000313" key="10">
    <source>
        <dbReference type="Proteomes" id="UP000662914"/>
    </source>
</evidence>
<keyword evidence="3" id="KW-0813">Transport</keyword>